<dbReference type="NCBIfam" id="TIGR01175">
    <property type="entry name" value="pilM"/>
    <property type="match status" value="1"/>
</dbReference>
<name>A0A0G1ESY2_9BACT</name>
<dbReference type="Gene3D" id="3.30.1490.300">
    <property type="match status" value="1"/>
</dbReference>
<dbReference type="STRING" id="1618446.UV61_C0012G0018"/>
<dbReference type="GO" id="GO:0051301">
    <property type="term" value="P:cell division"/>
    <property type="evidence" value="ECO:0007669"/>
    <property type="project" value="InterPro"/>
</dbReference>
<dbReference type="InterPro" id="IPR050696">
    <property type="entry name" value="FtsA/MreB"/>
</dbReference>
<dbReference type="Pfam" id="PF11104">
    <property type="entry name" value="PilM_2"/>
    <property type="match status" value="1"/>
</dbReference>
<evidence type="ECO:0000259" key="1">
    <source>
        <dbReference type="SMART" id="SM00842"/>
    </source>
</evidence>
<sequence>MAKPVLGLDLGSKYIKYVEMLQLGKGRFELKSVGMTQSPAKGLNSDADIDHEAMATVIKKLFKDGNVRTHVVNVALPETNVFTRVIQVPPLSERELSSAIKWEAEQYIPLPLAEVQMDFSIVGESLDTEGNKKLDVLLVAAPKIVIERYNKVLDLCDLEVSAMETEIISASRALLPSVADKPLTVLVINLGAQTTDFSILKGGVIIFTRSIPTGGVSFTQALSQDLGFPVPQAEEYKKTYGLQKDQLEGKVYHSLKPLFSVISEEIKRALTYIQDKYPDEVISSVILSGGGAKLPGMVEIMVEETGIETQVGNPWTRVQMNQERFNKLKDEGVVFAVAVGLAMREI</sequence>
<dbReference type="InterPro" id="IPR043129">
    <property type="entry name" value="ATPase_NBD"/>
</dbReference>
<reference evidence="2 3" key="1">
    <citation type="journal article" date="2015" name="Nature">
        <title>rRNA introns, odd ribosomes, and small enigmatic genomes across a large radiation of phyla.</title>
        <authorList>
            <person name="Brown C.T."/>
            <person name="Hug L.A."/>
            <person name="Thomas B.C."/>
            <person name="Sharon I."/>
            <person name="Castelle C.J."/>
            <person name="Singh A."/>
            <person name="Wilkins M.J."/>
            <person name="Williams K.H."/>
            <person name="Banfield J.F."/>
        </authorList>
    </citation>
    <scope>NUCLEOTIDE SEQUENCE [LARGE SCALE GENOMIC DNA]</scope>
</reference>
<dbReference type="EMBL" id="LCFD01000012">
    <property type="protein sequence ID" value="KKS86191.1"/>
    <property type="molecule type" value="Genomic_DNA"/>
</dbReference>
<gene>
    <name evidence="2" type="ORF">UV61_C0012G0018</name>
</gene>
<protein>
    <submittedName>
        <fullName evidence="2">Type IV pilus assembly protein PilM</fullName>
    </submittedName>
</protein>
<dbReference type="AlphaFoldDB" id="A0A0G1ESY2"/>
<dbReference type="InterPro" id="IPR005883">
    <property type="entry name" value="PilM"/>
</dbReference>
<feature type="domain" description="SHS2" evidence="1">
    <location>
        <begin position="5"/>
        <end position="174"/>
    </location>
</feature>
<proteinExistence type="predicted"/>
<accession>A0A0G1ESY2</accession>
<dbReference type="SMART" id="SM00842">
    <property type="entry name" value="FtsA"/>
    <property type="match status" value="1"/>
</dbReference>
<evidence type="ECO:0000313" key="2">
    <source>
        <dbReference type="EMBL" id="KKS86191.1"/>
    </source>
</evidence>
<dbReference type="PANTHER" id="PTHR32432:SF3">
    <property type="entry name" value="ETHANOLAMINE UTILIZATION PROTEIN EUTJ"/>
    <property type="match status" value="1"/>
</dbReference>
<dbReference type="InterPro" id="IPR003494">
    <property type="entry name" value="SHS2_FtsA"/>
</dbReference>
<dbReference type="Proteomes" id="UP000034050">
    <property type="component" value="Unassembled WGS sequence"/>
</dbReference>
<evidence type="ECO:0000313" key="3">
    <source>
        <dbReference type="Proteomes" id="UP000034050"/>
    </source>
</evidence>
<dbReference type="Gene3D" id="3.30.420.40">
    <property type="match status" value="2"/>
</dbReference>
<organism evidence="2 3">
    <name type="scientific">Candidatus Gottesmanbacteria bacterium GW2011_GWB1_43_11</name>
    <dbReference type="NCBI Taxonomy" id="1618446"/>
    <lineage>
        <taxon>Bacteria</taxon>
        <taxon>Candidatus Gottesmaniibacteriota</taxon>
    </lineage>
</organism>
<dbReference type="SUPFAM" id="SSF53067">
    <property type="entry name" value="Actin-like ATPase domain"/>
    <property type="match status" value="2"/>
</dbReference>
<comment type="caution">
    <text evidence="2">The sequence shown here is derived from an EMBL/GenBank/DDBJ whole genome shotgun (WGS) entry which is preliminary data.</text>
</comment>
<dbReference type="PANTHER" id="PTHR32432">
    <property type="entry name" value="CELL DIVISION PROTEIN FTSA-RELATED"/>
    <property type="match status" value="1"/>
</dbReference>
<dbReference type="CDD" id="cd24049">
    <property type="entry name" value="ASKHA_NBD_PilM"/>
    <property type="match status" value="1"/>
</dbReference>
<dbReference type="PIRSF" id="PIRSF019169">
    <property type="entry name" value="PilM"/>
    <property type="match status" value="1"/>
</dbReference>